<keyword evidence="4" id="KW-1185">Reference proteome</keyword>
<dbReference type="PANTHER" id="PTHR48079">
    <property type="entry name" value="PROTEIN YEEZ"/>
    <property type="match status" value="1"/>
</dbReference>
<name>A0A8K0XS53_9AGAR</name>
<evidence type="ECO:0000313" key="4">
    <source>
        <dbReference type="Proteomes" id="UP000813824"/>
    </source>
</evidence>
<evidence type="ECO:0000259" key="2">
    <source>
        <dbReference type="Pfam" id="PF13460"/>
    </source>
</evidence>
<proteinExistence type="predicted"/>
<dbReference type="OrthoDB" id="10000533at2759"/>
<dbReference type="GO" id="GO:0005737">
    <property type="term" value="C:cytoplasm"/>
    <property type="evidence" value="ECO:0007669"/>
    <property type="project" value="TreeGrafter"/>
</dbReference>
<dbReference type="InterPro" id="IPR016040">
    <property type="entry name" value="NAD(P)-bd_dom"/>
</dbReference>
<feature type="chain" id="PRO_5035430487" description="NAD(P)-binding domain-containing protein" evidence="1">
    <location>
        <begin position="20"/>
        <end position="297"/>
    </location>
</feature>
<accession>A0A8K0XS53</accession>
<reference evidence="3" key="1">
    <citation type="journal article" date="2021" name="New Phytol.">
        <title>Evolutionary innovations through gain and loss of genes in the ectomycorrhizal Boletales.</title>
        <authorList>
            <person name="Wu G."/>
            <person name="Miyauchi S."/>
            <person name="Morin E."/>
            <person name="Kuo A."/>
            <person name="Drula E."/>
            <person name="Varga T."/>
            <person name="Kohler A."/>
            <person name="Feng B."/>
            <person name="Cao Y."/>
            <person name="Lipzen A."/>
            <person name="Daum C."/>
            <person name="Hundley H."/>
            <person name="Pangilinan J."/>
            <person name="Johnson J."/>
            <person name="Barry K."/>
            <person name="LaButti K."/>
            <person name="Ng V."/>
            <person name="Ahrendt S."/>
            <person name="Min B."/>
            <person name="Choi I.G."/>
            <person name="Park H."/>
            <person name="Plett J.M."/>
            <person name="Magnuson J."/>
            <person name="Spatafora J.W."/>
            <person name="Nagy L.G."/>
            <person name="Henrissat B."/>
            <person name="Grigoriev I.V."/>
            <person name="Yang Z.L."/>
            <person name="Xu J."/>
            <person name="Martin F.M."/>
        </authorList>
    </citation>
    <scope>NUCLEOTIDE SEQUENCE</scope>
    <source>
        <strain evidence="3">KKN 215</strain>
    </source>
</reference>
<feature type="signal peptide" evidence="1">
    <location>
        <begin position="1"/>
        <end position="19"/>
    </location>
</feature>
<sequence>MKVFIIGATGFIGLPAAQALVRAGHIVYGLARTPEKAQLLAAEEIIPISGDATDTSKWIHLIDTVDVVIEAIGGTPDLAKLSIGVLEAVTQAAAKRPGGSAKITYIYTSGVWVHGDDRKNVITDTTPITNPTSLVTWRPALEQQVVTQTVINGIVARPGLVYGRSASLLGLLFAARSGKVTWFGTPGGRFTAVHTDDLAQFYLLAAEKGQLIGGKIFDVVNDNTESVDDILTKAVAVSGASGFEYIQPTNPFEVALATTQLIRPHLARALLGWVPRKASIVDGLEIYFAAWKASLKK</sequence>
<dbReference type="EMBL" id="JAEVFJ010000007">
    <property type="protein sequence ID" value="KAH8103279.1"/>
    <property type="molecule type" value="Genomic_DNA"/>
</dbReference>
<dbReference type="AlphaFoldDB" id="A0A8K0XS53"/>
<keyword evidence="1" id="KW-0732">Signal</keyword>
<dbReference type="Proteomes" id="UP000813824">
    <property type="component" value="Unassembled WGS sequence"/>
</dbReference>
<protein>
    <recommendedName>
        <fullName evidence="2">NAD(P)-binding domain-containing protein</fullName>
    </recommendedName>
</protein>
<gene>
    <name evidence="3" type="ORF">BXZ70DRAFT_715169</name>
</gene>
<dbReference type="GO" id="GO:0004029">
    <property type="term" value="F:aldehyde dehydrogenase (NAD+) activity"/>
    <property type="evidence" value="ECO:0007669"/>
    <property type="project" value="TreeGrafter"/>
</dbReference>
<feature type="domain" description="NAD(P)-binding" evidence="2">
    <location>
        <begin position="7"/>
        <end position="96"/>
    </location>
</feature>
<organism evidence="3 4">
    <name type="scientific">Cristinia sonorae</name>
    <dbReference type="NCBI Taxonomy" id="1940300"/>
    <lineage>
        <taxon>Eukaryota</taxon>
        <taxon>Fungi</taxon>
        <taxon>Dikarya</taxon>
        <taxon>Basidiomycota</taxon>
        <taxon>Agaricomycotina</taxon>
        <taxon>Agaricomycetes</taxon>
        <taxon>Agaricomycetidae</taxon>
        <taxon>Agaricales</taxon>
        <taxon>Pleurotineae</taxon>
        <taxon>Stephanosporaceae</taxon>
        <taxon>Cristinia</taxon>
    </lineage>
</organism>
<evidence type="ECO:0000256" key="1">
    <source>
        <dbReference type="SAM" id="SignalP"/>
    </source>
</evidence>
<dbReference type="InterPro" id="IPR051783">
    <property type="entry name" value="NAD(P)-dependent_oxidoreduct"/>
</dbReference>
<dbReference type="Gene3D" id="3.40.50.720">
    <property type="entry name" value="NAD(P)-binding Rossmann-like Domain"/>
    <property type="match status" value="1"/>
</dbReference>
<evidence type="ECO:0000313" key="3">
    <source>
        <dbReference type="EMBL" id="KAH8103279.1"/>
    </source>
</evidence>
<dbReference type="Pfam" id="PF13460">
    <property type="entry name" value="NAD_binding_10"/>
    <property type="match status" value="1"/>
</dbReference>
<comment type="caution">
    <text evidence="3">The sequence shown here is derived from an EMBL/GenBank/DDBJ whole genome shotgun (WGS) entry which is preliminary data.</text>
</comment>
<dbReference type="SUPFAM" id="SSF51735">
    <property type="entry name" value="NAD(P)-binding Rossmann-fold domains"/>
    <property type="match status" value="1"/>
</dbReference>
<dbReference type="InterPro" id="IPR036291">
    <property type="entry name" value="NAD(P)-bd_dom_sf"/>
</dbReference>
<dbReference type="PANTHER" id="PTHR48079:SF3">
    <property type="entry name" value="NAD-DEPENDENT EPIMERASE_DEHYDRATASE DOMAIN-CONTAINING PROTEIN"/>
    <property type="match status" value="1"/>
</dbReference>